<reference evidence="1" key="2">
    <citation type="journal article" date="2015" name="Data Brief">
        <title>Shoot transcriptome of the giant reed, Arundo donax.</title>
        <authorList>
            <person name="Barrero R.A."/>
            <person name="Guerrero F.D."/>
            <person name="Moolhuijzen P."/>
            <person name="Goolsby J.A."/>
            <person name="Tidwell J."/>
            <person name="Bellgard S.E."/>
            <person name="Bellgard M.I."/>
        </authorList>
    </citation>
    <scope>NUCLEOTIDE SEQUENCE</scope>
    <source>
        <tissue evidence="1">Shoot tissue taken approximately 20 cm above the soil surface</tissue>
    </source>
</reference>
<accession>A0A0A8XS03</accession>
<proteinExistence type="predicted"/>
<dbReference type="EMBL" id="GBRH01281161">
    <property type="protein sequence ID" value="JAD16734.1"/>
    <property type="molecule type" value="Transcribed_RNA"/>
</dbReference>
<organism evidence="1">
    <name type="scientific">Arundo donax</name>
    <name type="common">Giant reed</name>
    <name type="synonym">Donax arundinaceus</name>
    <dbReference type="NCBI Taxonomy" id="35708"/>
    <lineage>
        <taxon>Eukaryota</taxon>
        <taxon>Viridiplantae</taxon>
        <taxon>Streptophyta</taxon>
        <taxon>Embryophyta</taxon>
        <taxon>Tracheophyta</taxon>
        <taxon>Spermatophyta</taxon>
        <taxon>Magnoliopsida</taxon>
        <taxon>Liliopsida</taxon>
        <taxon>Poales</taxon>
        <taxon>Poaceae</taxon>
        <taxon>PACMAD clade</taxon>
        <taxon>Arundinoideae</taxon>
        <taxon>Arundineae</taxon>
        <taxon>Arundo</taxon>
    </lineage>
</organism>
<reference evidence="1" key="1">
    <citation type="submission" date="2014-09" db="EMBL/GenBank/DDBJ databases">
        <authorList>
            <person name="Magalhaes I.L.F."/>
            <person name="Oliveira U."/>
            <person name="Santos F.R."/>
            <person name="Vidigal T.H.D.A."/>
            <person name="Brescovit A.D."/>
            <person name="Santos A.J."/>
        </authorList>
    </citation>
    <scope>NUCLEOTIDE SEQUENCE</scope>
    <source>
        <tissue evidence="1">Shoot tissue taken approximately 20 cm above the soil surface</tissue>
    </source>
</reference>
<dbReference type="AlphaFoldDB" id="A0A0A8XS03"/>
<evidence type="ECO:0000313" key="1">
    <source>
        <dbReference type="EMBL" id="JAD16734.1"/>
    </source>
</evidence>
<name>A0A0A8XS03_ARUDO</name>
<sequence>MVGFDLVLLLLRRRLHQRAVSI</sequence>
<protein>
    <submittedName>
        <fullName evidence="1">Uncharacterized protein</fullName>
    </submittedName>
</protein>